<keyword evidence="3 12" id="KW-0597">Phosphoprotein</keyword>
<dbReference type="InterPro" id="IPR011006">
    <property type="entry name" value="CheY-like_superfamily"/>
</dbReference>
<dbReference type="Gene3D" id="2.130.10.10">
    <property type="entry name" value="YVTN repeat-like/Quinoprotein amine dehydrogenase"/>
    <property type="match status" value="2"/>
</dbReference>
<dbReference type="CDD" id="cd00075">
    <property type="entry name" value="HATPase"/>
    <property type="match status" value="1"/>
</dbReference>
<dbReference type="EC" id="2.7.13.3" evidence="2"/>
<evidence type="ECO:0000256" key="1">
    <source>
        <dbReference type="ARBA" id="ARBA00000085"/>
    </source>
</evidence>
<keyword evidence="11" id="KW-0804">Transcription</keyword>
<dbReference type="InterPro" id="IPR036097">
    <property type="entry name" value="HisK_dim/P_sf"/>
</dbReference>
<dbReference type="Pfam" id="PF07494">
    <property type="entry name" value="Reg_prop"/>
    <property type="match status" value="6"/>
</dbReference>
<sequence length="1372" mass="156813">MASARDCFFKKNICVSIFTLLLLQFFLLKKARANEVPVQFLGIEKGLSNNNVTCIFKDHYGFMWFGTFQGLNRYDGYDFKVFKNKLDDTTSLANNYVSAIAEDGNNNIWVGTQRGISIYSNLTANFSSLYYRPYRAAVNLKVTSYINSVKPDAKGDLFIATRETGLLICKKGSNKAFQVPLRNTFHLNLQYNVQAITIIGDKIWLFIKDKGLYRYNSKTGGLNLINAAINKANCMEADNQGTLWIGTNNGIYRYSISTNTYQHYTEQASKLSGSVVTSFCIDKNSIWIGTDGGGITILNTTTGKICYMLPGNDKNALNSGAIYTIYQDQDLRKWIGTLRGGINIIDPKKNKFKLIEHNLLNKNSINNNFILSFCEDAGHNIWIGTDGAGLNYWDRRQRSFISMTHNLADPQSLSNNYVTYILQDYRNNIWVSTYGGGINKYKSGNHSFEHYTCYNSVSKHEDEDLWYLLEDQHKNLWAAAGFEGGLYQLNQQKNQFELFDANIKTIFSLAKDHSGQLWAGTFNSLVKVDTISKKHQVIKIAYPVRSIYEDEEHYLWLGTEGGGLLRFNPQNNQIEHVTEANGLASNSILNILEDKSHNLWLSTYNGISKYNVITKKISNFFDSDGLQSNQFNYNAAIKLQSGEFLFGGIKGFNIFYPDSIKPDIRAPEVFLTGFKINNVPLEQDASFTGKKSVLGLNSITIPYDKAVLSVDFAAPEYSYPDKINYAYFLQGWDKTWNEVGKLRTANYSRLTEGNYILRVRATNTSAGWSPKERVIHIQVLPPWYRTWWAYVLYFCAAAGAVYYYLRYQKKQFRLEQEVEITHIKAEKERELNEKRLSFFTNISHEFRTPLTLIINPVKDLLNTKGKDADTADLNIVYRNAKRLLSLVDQLLLFRKAESETDKLKVIELNFFELCKEIYLCFAHQAKKHHILYELKCENEWIKVYADREKLEIILFNLISNALKFTPDGGTITVQIKEDEKNVFLAVKDSGCGITASAEQKLFDKFYQAPHKSPLKNGFGIGLFLVKSFVESHKGKISYQTEIGKGTEFLISLPKGTLHFAPELIFENDTKHYSILEELINVDVFAEEALTDKKAQNLEVLISDQQSILIVDDDQQIREYITRLFEQHYKVYTAENAEDGFKLIKEKVPNLIISDVLMNGESGIALCNRIKADDHLSHIPVILLTASSSSEIKLKGLEEGADDYISKPFEKELLVARVTNLLKSRDNLQKYFYNEVTLRFNNLKISEEYKSFLNRCIAIVEKHLTNPDFSIKTLASEIGMSHSNLYKKVKSISGQSVNAFIRFIRLRKAAGLLIDTDLNVNEVAFQVGFNDLKYFREQFNKLFGVNPSEYIKKHRVCFHKNYSLHEKASKARV</sequence>
<dbReference type="InterPro" id="IPR001789">
    <property type="entry name" value="Sig_transdc_resp-reg_receiver"/>
</dbReference>
<dbReference type="SMART" id="SM00388">
    <property type="entry name" value="HisKA"/>
    <property type="match status" value="1"/>
</dbReference>
<feature type="modified residue" description="4-aspartylphosphate" evidence="12">
    <location>
        <position position="1154"/>
    </location>
</feature>
<keyword evidence="7" id="KW-0067">ATP-binding</keyword>
<dbReference type="GO" id="GO:0043565">
    <property type="term" value="F:sequence-specific DNA binding"/>
    <property type="evidence" value="ECO:0007669"/>
    <property type="project" value="InterPro"/>
</dbReference>
<keyword evidence="9" id="KW-0805">Transcription regulation</keyword>
<keyword evidence="17" id="KW-1185">Reference proteome</keyword>
<comment type="catalytic activity">
    <reaction evidence="1">
        <text>ATP + protein L-histidine = ADP + protein N-phospho-L-histidine.</text>
        <dbReference type="EC" id="2.7.13.3"/>
    </reaction>
</comment>
<dbReference type="SUPFAM" id="SSF46689">
    <property type="entry name" value="Homeodomain-like"/>
    <property type="match status" value="1"/>
</dbReference>
<keyword evidence="10" id="KW-0238">DNA-binding</keyword>
<name>A0A7K1SSH7_9SPHI</name>
<dbReference type="PRINTS" id="PR00344">
    <property type="entry name" value="BCTRLSENSOR"/>
</dbReference>
<dbReference type="SUPFAM" id="SSF47384">
    <property type="entry name" value="Homodimeric domain of signal transducing histidine kinase"/>
    <property type="match status" value="1"/>
</dbReference>
<dbReference type="InterPro" id="IPR036890">
    <property type="entry name" value="HATPase_C_sf"/>
</dbReference>
<feature type="domain" description="Histidine kinase" evidence="14">
    <location>
        <begin position="841"/>
        <end position="1056"/>
    </location>
</feature>
<dbReference type="PROSITE" id="PS00041">
    <property type="entry name" value="HTH_ARAC_FAMILY_1"/>
    <property type="match status" value="1"/>
</dbReference>
<gene>
    <name evidence="16" type="ORF">GO621_01770</name>
</gene>
<evidence type="ECO:0000256" key="8">
    <source>
        <dbReference type="ARBA" id="ARBA00023012"/>
    </source>
</evidence>
<proteinExistence type="predicted"/>
<dbReference type="SUPFAM" id="SSF52172">
    <property type="entry name" value="CheY-like"/>
    <property type="match status" value="1"/>
</dbReference>
<dbReference type="InterPro" id="IPR003661">
    <property type="entry name" value="HisK_dim/P_dom"/>
</dbReference>
<dbReference type="InterPro" id="IPR011110">
    <property type="entry name" value="Reg_prop"/>
</dbReference>
<dbReference type="Pfam" id="PF00072">
    <property type="entry name" value="Response_reg"/>
    <property type="match status" value="1"/>
</dbReference>
<dbReference type="Pfam" id="PF12833">
    <property type="entry name" value="HTH_18"/>
    <property type="match status" value="1"/>
</dbReference>
<dbReference type="Gene3D" id="1.10.10.60">
    <property type="entry name" value="Homeodomain-like"/>
    <property type="match status" value="1"/>
</dbReference>
<dbReference type="SUPFAM" id="SSF50998">
    <property type="entry name" value="Quinoprotein alcohol dehydrogenase-like"/>
    <property type="match status" value="1"/>
</dbReference>
<dbReference type="InterPro" id="IPR009057">
    <property type="entry name" value="Homeodomain-like_sf"/>
</dbReference>
<evidence type="ECO:0000256" key="9">
    <source>
        <dbReference type="ARBA" id="ARBA00023015"/>
    </source>
</evidence>
<dbReference type="Proteomes" id="UP000462014">
    <property type="component" value="Unassembled WGS sequence"/>
</dbReference>
<dbReference type="Gene3D" id="2.60.40.10">
    <property type="entry name" value="Immunoglobulins"/>
    <property type="match status" value="1"/>
</dbReference>
<feature type="domain" description="Response regulatory" evidence="15">
    <location>
        <begin position="1106"/>
        <end position="1221"/>
    </location>
</feature>
<dbReference type="Pfam" id="PF02518">
    <property type="entry name" value="HATPase_c"/>
    <property type="match status" value="1"/>
</dbReference>
<dbReference type="InterPro" id="IPR005467">
    <property type="entry name" value="His_kinase_dom"/>
</dbReference>
<keyword evidence="5" id="KW-0547">Nucleotide-binding</keyword>
<dbReference type="PROSITE" id="PS50109">
    <property type="entry name" value="HIS_KIN"/>
    <property type="match status" value="1"/>
</dbReference>
<evidence type="ECO:0000256" key="10">
    <source>
        <dbReference type="ARBA" id="ARBA00023125"/>
    </source>
</evidence>
<dbReference type="FunFam" id="3.30.565.10:FF:000037">
    <property type="entry name" value="Hybrid sensor histidine kinase/response regulator"/>
    <property type="match status" value="1"/>
</dbReference>
<evidence type="ECO:0000256" key="7">
    <source>
        <dbReference type="ARBA" id="ARBA00022840"/>
    </source>
</evidence>
<dbReference type="InterPro" id="IPR018062">
    <property type="entry name" value="HTH_AraC-typ_CS"/>
</dbReference>
<dbReference type="Pfam" id="PF07495">
    <property type="entry name" value="Y_Y_Y"/>
    <property type="match status" value="1"/>
</dbReference>
<feature type="domain" description="HTH araC/xylS-type" evidence="13">
    <location>
        <begin position="1253"/>
        <end position="1352"/>
    </location>
</feature>
<dbReference type="InterPro" id="IPR003594">
    <property type="entry name" value="HATPase_dom"/>
</dbReference>
<organism evidence="16 17">
    <name type="scientific">Mucilaginibacter arboris</name>
    <dbReference type="NCBI Taxonomy" id="2682090"/>
    <lineage>
        <taxon>Bacteria</taxon>
        <taxon>Pseudomonadati</taxon>
        <taxon>Bacteroidota</taxon>
        <taxon>Sphingobacteriia</taxon>
        <taxon>Sphingobacteriales</taxon>
        <taxon>Sphingobacteriaceae</taxon>
        <taxon>Mucilaginibacter</taxon>
    </lineage>
</organism>
<dbReference type="GO" id="GO:0005524">
    <property type="term" value="F:ATP binding"/>
    <property type="evidence" value="ECO:0007669"/>
    <property type="project" value="UniProtKB-KW"/>
</dbReference>
<dbReference type="InterPro" id="IPR011047">
    <property type="entry name" value="Quinoprotein_ADH-like_sf"/>
</dbReference>
<reference evidence="16 17" key="1">
    <citation type="submission" date="2019-12" db="EMBL/GenBank/DDBJ databases">
        <title>Mucilaginibacter sp. HMF7410 genome sequencing and assembly.</title>
        <authorList>
            <person name="Kang H."/>
            <person name="Cha I."/>
            <person name="Kim H."/>
            <person name="Joh K."/>
        </authorList>
    </citation>
    <scope>NUCLEOTIDE SEQUENCE [LARGE SCALE GENOMIC DNA]</scope>
    <source>
        <strain evidence="16 17">HMF7410</strain>
    </source>
</reference>
<dbReference type="PROSITE" id="PS50110">
    <property type="entry name" value="RESPONSE_REGULATORY"/>
    <property type="match status" value="1"/>
</dbReference>
<dbReference type="InterPro" id="IPR004358">
    <property type="entry name" value="Sig_transdc_His_kin-like_C"/>
</dbReference>
<dbReference type="InterPro" id="IPR018060">
    <property type="entry name" value="HTH_AraC"/>
</dbReference>
<evidence type="ECO:0000259" key="15">
    <source>
        <dbReference type="PROSITE" id="PS50110"/>
    </source>
</evidence>
<dbReference type="SMART" id="SM00342">
    <property type="entry name" value="HTH_ARAC"/>
    <property type="match status" value="1"/>
</dbReference>
<protein>
    <recommendedName>
        <fullName evidence="2">histidine kinase</fullName>
        <ecNumber evidence="2">2.7.13.3</ecNumber>
    </recommendedName>
</protein>
<accession>A0A7K1SSH7</accession>
<evidence type="ECO:0000313" key="17">
    <source>
        <dbReference type="Proteomes" id="UP000462014"/>
    </source>
</evidence>
<evidence type="ECO:0000259" key="14">
    <source>
        <dbReference type="PROSITE" id="PS50109"/>
    </source>
</evidence>
<dbReference type="GO" id="GO:0003700">
    <property type="term" value="F:DNA-binding transcription factor activity"/>
    <property type="evidence" value="ECO:0007669"/>
    <property type="project" value="InterPro"/>
</dbReference>
<dbReference type="PANTHER" id="PTHR43547">
    <property type="entry name" value="TWO-COMPONENT HISTIDINE KINASE"/>
    <property type="match status" value="1"/>
</dbReference>
<dbReference type="GO" id="GO:0000155">
    <property type="term" value="F:phosphorelay sensor kinase activity"/>
    <property type="evidence" value="ECO:0007669"/>
    <property type="project" value="InterPro"/>
</dbReference>
<keyword evidence="8" id="KW-0902">Two-component regulatory system</keyword>
<evidence type="ECO:0000256" key="2">
    <source>
        <dbReference type="ARBA" id="ARBA00012438"/>
    </source>
</evidence>
<dbReference type="SUPFAM" id="SSF55874">
    <property type="entry name" value="ATPase domain of HSP90 chaperone/DNA topoisomerase II/histidine kinase"/>
    <property type="match status" value="1"/>
</dbReference>
<dbReference type="FunFam" id="1.10.287.130:FF:000034">
    <property type="entry name" value="Two-component system sensor histidine kinase/response regulator"/>
    <property type="match status" value="1"/>
</dbReference>
<dbReference type="Gene3D" id="3.30.565.10">
    <property type="entry name" value="Histidine kinase-like ATPase, C-terminal domain"/>
    <property type="match status" value="1"/>
</dbReference>
<dbReference type="PANTHER" id="PTHR43547:SF2">
    <property type="entry name" value="HYBRID SIGNAL TRANSDUCTION HISTIDINE KINASE C"/>
    <property type="match status" value="1"/>
</dbReference>
<evidence type="ECO:0000256" key="6">
    <source>
        <dbReference type="ARBA" id="ARBA00022777"/>
    </source>
</evidence>
<dbReference type="PROSITE" id="PS01124">
    <property type="entry name" value="HTH_ARAC_FAMILY_2"/>
    <property type="match status" value="1"/>
</dbReference>
<dbReference type="InterPro" id="IPR013783">
    <property type="entry name" value="Ig-like_fold"/>
</dbReference>
<evidence type="ECO:0000256" key="4">
    <source>
        <dbReference type="ARBA" id="ARBA00022679"/>
    </source>
</evidence>
<evidence type="ECO:0000256" key="3">
    <source>
        <dbReference type="ARBA" id="ARBA00022553"/>
    </source>
</evidence>
<dbReference type="InterPro" id="IPR015943">
    <property type="entry name" value="WD40/YVTN_repeat-like_dom_sf"/>
</dbReference>
<dbReference type="SMART" id="SM00387">
    <property type="entry name" value="HATPase_c"/>
    <property type="match status" value="1"/>
</dbReference>
<evidence type="ECO:0000259" key="13">
    <source>
        <dbReference type="PROSITE" id="PS01124"/>
    </source>
</evidence>
<dbReference type="Gene3D" id="1.10.287.130">
    <property type="match status" value="1"/>
</dbReference>
<dbReference type="CDD" id="cd00082">
    <property type="entry name" value="HisKA"/>
    <property type="match status" value="1"/>
</dbReference>
<evidence type="ECO:0000256" key="12">
    <source>
        <dbReference type="PROSITE-ProRule" id="PRU00169"/>
    </source>
</evidence>
<dbReference type="SMART" id="SM00448">
    <property type="entry name" value="REC"/>
    <property type="match status" value="1"/>
</dbReference>
<dbReference type="Pfam" id="PF00512">
    <property type="entry name" value="HisKA"/>
    <property type="match status" value="1"/>
</dbReference>
<keyword evidence="4" id="KW-0808">Transferase</keyword>
<keyword evidence="6" id="KW-0418">Kinase</keyword>
<evidence type="ECO:0000256" key="11">
    <source>
        <dbReference type="ARBA" id="ARBA00023163"/>
    </source>
</evidence>
<evidence type="ECO:0000313" key="16">
    <source>
        <dbReference type="EMBL" id="MVN20262.1"/>
    </source>
</evidence>
<dbReference type="SUPFAM" id="SSF63829">
    <property type="entry name" value="Calcium-dependent phosphotriesterase"/>
    <property type="match status" value="2"/>
</dbReference>
<dbReference type="EMBL" id="WPIK01000001">
    <property type="protein sequence ID" value="MVN20262.1"/>
    <property type="molecule type" value="Genomic_DNA"/>
</dbReference>
<dbReference type="RefSeq" id="WP_157563539.1">
    <property type="nucleotide sequence ID" value="NZ_WPIK01000001.1"/>
</dbReference>
<dbReference type="InterPro" id="IPR011123">
    <property type="entry name" value="Y_Y_Y"/>
</dbReference>
<comment type="caution">
    <text evidence="16">The sequence shown here is derived from an EMBL/GenBank/DDBJ whole genome shotgun (WGS) entry which is preliminary data.</text>
</comment>
<evidence type="ECO:0000256" key="5">
    <source>
        <dbReference type="ARBA" id="ARBA00022741"/>
    </source>
</evidence>
<dbReference type="Gene3D" id="3.40.50.2300">
    <property type="match status" value="1"/>
</dbReference>